<feature type="domain" description="Peptidase S49 N-terminal proteobacteria" evidence="13">
    <location>
        <begin position="4"/>
        <end position="163"/>
    </location>
</feature>
<dbReference type="Pfam" id="PF08496">
    <property type="entry name" value="Peptidase_S49_N"/>
    <property type="match status" value="1"/>
</dbReference>
<dbReference type="InterPro" id="IPR047272">
    <property type="entry name" value="S49_SppA_C"/>
</dbReference>
<evidence type="ECO:0000259" key="12">
    <source>
        <dbReference type="Pfam" id="PF01343"/>
    </source>
</evidence>
<keyword evidence="3" id="KW-1003">Cell membrane</keyword>
<keyword evidence="4 14" id="KW-0645">Protease</keyword>
<accession>A0ABP7LYX3</accession>
<evidence type="ECO:0000256" key="3">
    <source>
        <dbReference type="ARBA" id="ARBA00022475"/>
    </source>
</evidence>
<evidence type="ECO:0000313" key="14">
    <source>
        <dbReference type="EMBL" id="GAA3908977.1"/>
    </source>
</evidence>
<evidence type="ECO:0000256" key="6">
    <source>
        <dbReference type="ARBA" id="ARBA00022801"/>
    </source>
</evidence>
<evidence type="ECO:0000256" key="4">
    <source>
        <dbReference type="ARBA" id="ARBA00022670"/>
    </source>
</evidence>
<keyword evidence="5 11" id="KW-0812">Transmembrane</keyword>
<reference evidence="15" key="1">
    <citation type="journal article" date="2019" name="Int. J. Syst. Evol. Microbiol.">
        <title>The Global Catalogue of Microorganisms (GCM) 10K type strain sequencing project: providing services to taxonomists for standard genome sequencing and annotation.</title>
        <authorList>
            <consortium name="The Broad Institute Genomics Platform"/>
            <consortium name="The Broad Institute Genome Sequencing Center for Infectious Disease"/>
            <person name="Wu L."/>
            <person name="Ma J."/>
        </authorList>
    </citation>
    <scope>NUCLEOTIDE SEQUENCE [LARGE SCALE GENOMIC DNA]</scope>
    <source>
        <strain evidence="15">JCM 16914</strain>
    </source>
</reference>
<gene>
    <name evidence="14" type="primary">sohB</name>
    <name evidence="14" type="ORF">GCM10022228_19480</name>
</gene>
<protein>
    <submittedName>
        <fullName evidence="14">Protease SohB</fullName>
    </submittedName>
</protein>
<evidence type="ECO:0000256" key="8">
    <source>
        <dbReference type="ARBA" id="ARBA00022989"/>
    </source>
</evidence>
<proteinExistence type="inferred from homology"/>
<evidence type="ECO:0000256" key="1">
    <source>
        <dbReference type="ARBA" id="ARBA00004236"/>
    </source>
</evidence>
<evidence type="ECO:0000259" key="13">
    <source>
        <dbReference type="Pfam" id="PF08496"/>
    </source>
</evidence>
<dbReference type="SUPFAM" id="SSF52096">
    <property type="entry name" value="ClpP/crotonase"/>
    <property type="match status" value="1"/>
</dbReference>
<keyword evidence="8 11" id="KW-1133">Transmembrane helix</keyword>
<keyword evidence="9 11" id="KW-0472">Membrane</keyword>
<evidence type="ECO:0000256" key="2">
    <source>
        <dbReference type="ARBA" id="ARBA00008683"/>
    </source>
</evidence>
<evidence type="ECO:0000256" key="9">
    <source>
        <dbReference type="ARBA" id="ARBA00023136"/>
    </source>
</evidence>
<dbReference type="RefSeq" id="WP_344704744.1">
    <property type="nucleotide sequence ID" value="NZ_BAAAZT010000075.1"/>
</dbReference>
<dbReference type="GO" id="GO:0006508">
    <property type="term" value="P:proteolysis"/>
    <property type="evidence" value="ECO:0007669"/>
    <property type="project" value="UniProtKB-KW"/>
</dbReference>
<dbReference type="InterPro" id="IPR002142">
    <property type="entry name" value="Peptidase_S49"/>
</dbReference>
<dbReference type="EMBL" id="BAAAZT010000075">
    <property type="protein sequence ID" value="GAA3908977.1"/>
    <property type="molecule type" value="Genomic_DNA"/>
</dbReference>
<comment type="similarity">
    <text evidence="2">Belongs to the peptidase S49 family.</text>
</comment>
<feature type="region of interest" description="Disordered" evidence="10">
    <location>
        <begin position="79"/>
        <end position="103"/>
    </location>
</feature>
<keyword evidence="15" id="KW-1185">Reference proteome</keyword>
<dbReference type="Proteomes" id="UP001500133">
    <property type="component" value="Unassembled WGS sequence"/>
</dbReference>
<keyword evidence="7" id="KW-0720">Serine protease</keyword>
<evidence type="ECO:0000256" key="10">
    <source>
        <dbReference type="SAM" id="MobiDB-lite"/>
    </source>
</evidence>
<dbReference type="InterPro" id="IPR029045">
    <property type="entry name" value="ClpP/crotonase-like_dom_sf"/>
</dbReference>
<dbReference type="CDD" id="cd07023">
    <property type="entry name" value="S49_Sppa_N_C"/>
    <property type="match status" value="1"/>
</dbReference>
<sequence>MNEWILNIVTFLIQAAIVIGFATLALLVIRRGKNHTDDALTLHTEVLNDQRDKRHRFLDQAGRGDKKRRGRWRARFSLRGKKAQAGQQEKARPPVEGDDSEQGAGPRVWVLDFHGDIQASATEHFAEEVSAVIRVAKSDDEVVVRLESGGGLVHAHGLAAAQMERLAAAGLATTVCIDKVAASGGYLMACSAGHVKAAPFAVIGSIGVMAQIPNVHRLLKRYDVDIELLTAGKHKRTLTVLGENTEEGRAKFVEDLENTHRLFKDYVAKRRAGIDIEALATGEIWYGSEAQQRGLVDSVQTSEAYLVERMAHARVVCVWLEAPRRLSDRLGIALARGAEGAVVRAVSALGATRWHKH</sequence>
<evidence type="ECO:0000256" key="7">
    <source>
        <dbReference type="ARBA" id="ARBA00022825"/>
    </source>
</evidence>
<evidence type="ECO:0000313" key="15">
    <source>
        <dbReference type="Proteomes" id="UP001500133"/>
    </source>
</evidence>
<dbReference type="NCBIfam" id="NF008745">
    <property type="entry name" value="PRK11778.1"/>
    <property type="match status" value="1"/>
</dbReference>
<organism evidence="14 15">
    <name type="scientific">Halomonas cibimaris</name>
    <dbReference type="NCBI Taxonomy" id="657012"/>
    <lineage>
        <taxon>Bacteria</taxon>
        <taxon>Pseudomonadati</taxon>
        <taxon>Pseudomonadota</taxon>
        <taxon>Gammaproteobacteria</taxon>
        <taxon>Oceanospirillales</taxon>
        <taxon>Halomonadaceae</taxon>
        <taxon>Halomonas</taxon>
    </lineage>
</organism>
<keyword evidence="6" id="KW-0378">Hydrolase</keyword>
<feature type="transmembrane region" description="Helical" evidence="11">
    <location>
        <begin position="6"/>
        <end position="29"/>
    </location>
</feature>
<dbReference type="PANTHER" id="PTHR42987">
    <property type="entry name" value="PEPTIDASE S49"/>
    <property type="match status" value="1"/>
</dbReference>
<dbReference type="PANTHER" id="PTHR42987:SF4">
    <property type="entry name" value="PROTEASE SOHB-RELATED"/>
    <property type="match status" value="1"/>
</dbReference>
<dbReference type="Gene3D" id="3.90.226.10">
    <property type="entry name" value="2-enoyl-CoA Hydratase, Chain A, domain 1"/>
    <property type="match status" value="1"/>
</dbReference>
<evidence type="ECO:0000256" key="5">
    <source>
        <dbReference type="ARBA" id="ARBA00022692"/>
    </source>
</evidence>
<evidence type="ECO:0000256" key="11">
    <source>
        <dbReference type="SAM" id="Phobius"/>
    </source>
</evidence>
<comment type="caution">
    <text evidence="14">The sequence shown here is derived from an EMBL/GenBank/DDBJ whole genome shotgun (WGS) entry which is preliminary data.</text>
</comment>
<dbReference type="GO" id="GO:0008233">
    <property type="term" value="F:peptidase activity"/>
    <property type="evidence" value="ECO:0007669"/>
    <property type="project" value="UniProtKB-KW"/>
</dbReference>
<dbReference type="Gene3D" id="6.20.330.10">
    <property type="match status" value="1"/>
</dbReference>
<dbReference type="InterPro" id="IPR013703">
    <property type="entry name" value="Peptidase_S49_N_proteobac"/>
</dbReference>
<feature type="domain" description="Peptidase S49" evidence="12">
    <location>
        <begin position="173"/>
        <end position="312"/>
    </location>
</feature>
<dbReference type="Pfam" id="PF01343">
    <property type="entry name" value="Peptidase_S49"/>
    <property type="match status" value="1"/>
</dbReference>
<comment type="subcellular location">
    <subcellularLocation>
        <location evidence="1">Cell membrane</location>
    </subcellularLocation>
</comment>
<name>A0ABP7LYX3_9GAMM</name>